<proteinExistence type="predicted"/>
<gene>
    <name evidence="2" type="ORF">HMPREF9193_01211</name>
</gene>
<sequence length="170" mass="18346">MLLIRSGFLYIVIFKRRYFMSVSKKTLGGIVLQLALALFLIVSGILTLQLNGSFWGKLQVGISGNEVVSAVRSLLKGDPANVVIIVLGVCELIAGIFLLANFFVETGKISNTFIFVIIIMWLIIVALTDVMGQGGLLHGAFSSVGACLSFLKNLSGHLLVLGALFTVWKN</sequence>
<keyword evidence="1" id="KW-0812">Transmembrane</keyword>
<name>A0ABN0NZ20_TRELE</name>
<keyword evidence="3" id="KW-1185">Reference proteome</keyword>
<evidence type="ECO:0000256" key="1">
    <source>
        <dbReference type="SAM" id="Phobius"/>
    </source>
</evidence>
<accession>A0ABN0NZ20</accession>
<protein>
    <recommendedName>
        <fullName evidence="4">DoxX family protein</fullName>
    </recommendedName>
</protein>
<evidence type="ECO:0000313" key="3">
    <source>
        <dbReference type="Proteomes" id="UP000016649"/>
    </source>
</evidence>
<feature type="transmembrane region" description="Helical" evidence="1">
    <location>
        <begin position="111"/>
        <end position="128"/>
    </location>
</feature>
<feature type="transmembrane region" description="Helical" evidence="1">
    <location>
        <begin position="140"/>
        <end position="168"/>
    </location>
</feature>
<dbReference type="EMBL" id="AWVH01000030">
    <property type="protein sequence ID" value="ERJ93210.1"/>
    <property type="molecule type" value="Genomic_DNA"/>
</dbReference>
<feature type="transmembrane region" description="Helical" evidence="1">
    <location>
        <begin position="26"/>
        <end position="48"/>
    </location>
</feature>
<comment type="caution">
    <text evidence="2">The sequence shown here is derived from an EMBL/GenBank/DDBJ whole genome shotgun (WGS) entry which is preliminary data.</text>
</comment>
<reference evidence="2 3" key="1">
    <citation type="submission" date="2013-08" db="EMBL/GenBank/DDBJ databases">
        <authorList>
            <person name="Weinstock G."/>
            <person name="Sodergren E."/>
            <person name="Wylie T."/>
            <person name="Fulton L."/>
            <person name="Fulton R."/>
            <person name="Fronick C."/>
            <person name="O'Laughlin M."/>
            <person name="Godfrey J."/>
            <person name="Miner T."/>
            <person name="Herter B."/>
            <person name="Appelbaum E."/>
            <person name="Cordes M."/>
            <person name="Lek S."/>
            <person name="Wollam A."/>
            <person name="Pepin K.H."/>
            <person name="Palsikar V.B."/>
            <person name="Mitreva M."/>
            <person name="Wilson R.K."/>
        </authorList>
    </citation>
    <scope>NUCLEOTIDE SEQUENCE [LARGE SCALE GENOMIC DNA]</scope>
    <source>
        <strain evidence="2 3">ATCC 700332</strain>
    </source>
</reference>
<evidence type="ECO:0008006" key="4">
    <source>
        <dbReference type="Google" id="ProtNLM"/>
    </source>
</evidence>
<keyword evidence="1" id="KW-0472">Membrane</keyword>
<dbReference type="Proteomes" id="UP000016649">
    <property type="component" value="Unassembled WGS sequence"/>
</dbReference>
<evidence type="ECO:0000313" key="2">
    <source>
        <dbReference type="EMBL" id="ERJ93210.1"/>
    </source>
</evidence>
<feature type="transmembrane region" description="Helical" evidence="1">
    <location>
        <begin position="82"/>
        <end position="104"/>
    </location>
</feature>
<organism evidence="2 3">
    <name type="scientific">Treponema lecithinolyticum ATCC 700332</name>
    <dbReference type="NCBI Taxonomy" id="1321815"/>
    <lineage>
        <taxon>Bacteria</taxon>
        <taxon>Pseudomonadati</taxon>
        <taxon>Spirochaetota</taxon>
        <taxon>Spirochaetia</taxon>
        <taxon>Spirochaetales</taxon>
        <taxon>Treponemataceae</taxon>
        <taxon>Treponema</taxon>
    </lineage>
</organism>
<keyword evidence="1" id="KW-1133">Transmembrane helix</keyword>